<feature type="compositionally biased region" description="Basic and acidic residues" evidence="1">
    <location>
        <begin position="164"/>
        <end position="174"/>
    </location>
</feature>
<organism evidence="2">
    <name type="scientific">Alexandrium monilatum</name>
    <dbReference type="NCBI Taxonomy" id="311494"/>
    <lineage>
        <taxon>Eukaryota</taxon>
        <taxon>Sar</taxon>
        <taxon>Alveolata</taxon>
        <taxon>Dinophyceae</taxon>
        <taxon>Gonyaulacales</taxon>
        <taxon>Pyrocystaceae</taxon>
        <taxon>Alexandrium</taxon>
    </lineage>
</organism>
<feature type="region of interest" description="Disordered" evidence="1">
    <location>
        <begin position="370"/>
        <end position="437"/>
    </location>
</feature>
<feature type="compositionally biased region" description="Basic and acidic residues" evidence="1">
    <location>
        <begin position="97"/>
        <end position="108"/>
    </location>
</feature>
<name>A0A7S4QNS1_9DINO</name>
<feature type="compositionally biased region" description="Low complexity" evidence="1">
    <location>
        <begin position="388"/>
        <end position="399"/>
    </location>
</feature>
<feature type="region of interest" description="Disordered" evidence="1">
    <location>
        <begin position="96"/>
        <end position="126"/>
    </location>
</feature>
<accession>A0A7S4QNS1</accession>
<feature type="region of interest" description="Disordered" evidence="1">
    <location>
        <begin position="1"/>
        <end position="30"/>
    </location>
</feature>
<feature type="region of interest" description="Disordered" evidence="1">
    <location>
        <begin position="164"/>
        <end position="237"/>
    </location>
</feature>
<feature type="compositionally biased region" description="Low complexity" evidence="1">
    <location>
        <begin position="561"/>
        <end position="577"/>
    </location>
</feature>
<reference evidence="2" key="1">
    <citation type="submission" date="2021-01" db="EMBL/GenBank/DDBJ databases">
        <authorList>
            <person name="Corre E."/>
            <person name="Pelletier E."/>
            <person name="Niang G."/>
            <person name="Scheremetjew M."/>
            <person name="Finn R."/>
            <person name="Kale V."/>
            <person name="Holt S."/>
            <person name="Cochrane G."/>
            <person name="Meng A."/>
            <person name="Brown T."/>
            <person name="Cohen L."/>
        </authorList>
    </citation>
    <scope>NUCLEOTIDE SEQUENCE</scope>
    <source>
        <strain evidence="2">CCMP3105</strain>
    </source>
</reference>
<protein>
    <submittedName>
        <fullName evidence="2">Uncharacterized protein</fullName>
    </submittedName>
</protein>
<feature type="region of interest" description="Disordered" evidence="1">
    <location>
        <begin position="309"/>
        <end position="330"/>
    </location>
</feature>
<feature type="compositionally biased region" description="Acidic residues" evidence="1">
    <location>
        <begin position="1"/>
        <end position="10"/>
    </location>
</feature>
<feature type="region of interest" description="Disordered" evidence="1">
    <location>
        <begin position="704"/>
        <end position="739"/>
    </location>
</feature>
<feature type="compositionally biased region" description="Polar residues" evidence="1">
    <location>
        <begin position="314"/>
        <end position="329"/>
    </location>
</feature>
<feature type="region of interest" description="Disordered" evidence="1">
    <location>
        <begin position="602"/>
        <end position="642"/>
    </location>
</feature>
<dbReference type="AlphaFoldDB" id="A0A7S4QNS1"/>
<sequence length="1023" mass="107566">MAGDAWDESEPAAAPDGLPSLPCQGGPTAGEGERLALRELFAAAADSGRLEASLCNATRERVRCKAKQTLSGAACSGTLAEALSGILCKPEALAEEEPPKFDKPKDLFAEDSVGGSAKTAVPPFLRPEPVEAARHRALRALALASRDGRLDSALAGAAEACESARGEAKAEQPRDAPGASAPAPPAIPAEGATRSLAGRPEVLEEVRAEASKLAPPPSERCPPAAEAGAEGGVGPWAAEGRAADPELVARARAKAMAALTASSRDGRFEAALMSACPYKVLRDRVKEALVTSSRDGRLHELLTMVEEPQKSAVPAQSNAAPVSPTCSETPNHRKHSLLALKNLRAIALDTLISASSEGKLEQAFAEVQWQRQTSSSIQRREPPTACRASAVEAEASVPAQPAPMPSKVRGHPSPSRQDYWHAPGKADEEPSPSRQDFWHAPGEVLATRPGGGAAADEASSLCSEVLCSRARAALLSSSSDGSLEGLLRDIMRAREPFGSRSEPPRDLRRETLETLVRAAQDGRLEGALRQVRDYQSDAALLEDGADSMGGMRPGEQQEDQPASPAPSATAGEAPAAVPLGDLQRKALAILIRSSEDGLLESTLRGVRQRRPSSSNGACLRVQQAASDEPTAPSERQRQSLGELRKRANSVFIKACETGRLEEALAALTTERGIMHAHEERKPETPQAVEEPKPETLQAVEETTKLETPQAVEEKRLETPQAVEESTSEACASPPAASVWTSGLEPRRGAEEMAVATLAVADAVSITAASGGAGTGRARASAQLSSIVGGSAEDPAWMLSPRQAQPESLKQPMLGGTAERGSEAGAVKAAAGAAAESAASTALPVTPFAELSATREVQWEASERAPQITPPALMLASKQLPIPFVSPVSSRHAELLEKQRGLLDQQQSMQDHLIKLRSTSRGFVPVPPPAKPGSRRPVGSAGMLKELKDAQGKHMAVGLSPEGGDATFRDLHLMNANLSAENTRLNTELSRLLARAAQHTDTGSDHRAHMTLEAQQLTPGSRRL</sequence>
<feature type="region of interest" description="Disordered" evidence="1">
    <location>
        <begin position="544"/>
        <end position="577"/>
    </location>
</feature>
<proteinExistence type="predicted"/>
<feature type="compositionally biased region" description="Basic and acidic residues" evidence="1">
    <location>
        <begin position="201"/>
        <end position="210"/>
    </location>
</feature>
<evidence type="ECO:0000313" key="2">
    <source>
        <dbReference type="EMBL" id="CAE4587024.1"/>
    </source>
</evidence>
<dbReference type="EMBL" id="HBNR01032406">
    <property type="protein sequence ID" value="CAE4587024.1"/>
    <property type="molecule type" value="Transcribed_RNA"/>
</dbReference>
<gene>
    <name evidence="2" type="ORF">AMON00008_LOCUS22221</name>
</gene>
<evidence type="ECO:0000256" key="1">
    <source>
        <dbReference type="SAM" id="MobiDB-lite"/>
    </source>
</evidence>